<feature type="compositionally biased region" description="Polar residues" evidence="1">
    <location>
        <begin position="130"/>
        <end position="139"/>
    </location>
</feature>
<dbReference type="EMBL" id="JANBOJ010000391">
    <property type="protein sequence ID" value="KAJ1719484.1"/>
    <property type="molecule type" value="Genomic_DNA"/>
</dbReference>
<accession>A0A9W8CNG1</accession>
<sequence length="261" mass="28468">MRKFTALYTHQKQKKAKTWQDGFARYDSESNTIVLLDSASQRIASYRLRAKEDVELAREYDVGRFLVTLEEEEGENKGGSANNTDGDDDTHTSPQSTLRRSLLKRPKRIPSLIKPVKLKGDNNASIDVSTTLPATQSAESVKPVKQQEPKKAPVATVSASLVTAPANVIAYSVLYTTQKVKKVKAWTEGMLTFNPDELRLTLKSEDGSTMSSTHVPRSKTIEVGGEIDVGMYLIQIESLKESDDSSSGATATASAGAMPKG</sequence>
<dbReference type="AlphaFoldDB" id="A0A9W8CNG1"/>
<dbReference type="InterPro" id="IPR052800">
    <property type="entry name" value="DNA_Repair_Helicase_ZGRF1"/>
</dbReference>
<reference evidence="3" key="1">
    <citation type="submission" date="2022-07" db="EMBL/GenBank/DDBJ databases">
        <title>Phylogenomic reconstructions and comparative analyses of Kickxellomycotina fungi.</title>
        <authorList>
            <person name="Reynolds N.K."/>
            <person name="Stajich J.E."/>
            <person name="Barry K."/>
            <person name="Grigoriev I.V."/>
            <person name="Crous P."/>
            <person name="Smith M.E."/>
        </authorList>
    </citation>
    <scope>NUCLEOTIDE SEQUENCE</scope>
    <source>
        <strain evidence="3">NBRC 32514</strain>
    </source>
</reference>
<feature type="compositionally biased region" description="Low complexity" evidence="1">
    <location>
        <begin position="245"/>
        <end position="261"/>
    </location>
</feature>
<evidence type="ECO:0000313" key="4">
    <source>
        <dbReference type="Proteomes" id="UP001149813"/>
    </source>
</evidence>
<protein>
    <recommendedName>
        <fullName evidence="2">5'-3' DNA helicase ZGRF1-like N-terminal domain-containing protein</fullName>
    </recommendedName>
</protein>
<keyword evidence="4" id="KW-1185">Reference proteome</keyword>
<dbReference type="PANTHER" id="PTHR28535:SF1">
    <property type="entry name" value="PROTEIN ZGRF1"/>
    <property type="match status" value="1"/>
</dbReference>
<name>A0A9W8CNG1_9FUNG</name>
<feature type="region of interest" description="Disordered" evidence="1">
    <location>
        <begin position="71"/>
        <end position="104"/>
    </location>
</feature>
<dbReference type="OrthoDB" id="6513042at2759"/>
<feature type="region of interest" description="Disordered" evidence="1">
    <location>
        <begin position="130"/>
        <end position="152"/>
    </location>
</feature>
<dbReference type="GO" id="GO:0006302">
    <property type="term" value="P:double-strand break repair"/>
    <property type="evidence" value="ECO:0007669"/>
    <property type="project" value="TreeGrafter"/>
</dbReference>
<dbReference type="Proteomes" id="UP001149813">
    <property type="component" value="Unassembled WGS sequence"/>
</dbReference>
<comment type="caution">
    <text evidence="3">The sequence shown here is derived from an EMBL/GenBank/DDBJ whole genome shotgun (WGS) entry which is preliminary data.</text>
</comment>
<dbReference type="Pfam" id="PF10382">
    <property type="entry name" value="ZGRF1-like_N"/>
    <property type="match status" value="2"/>
</dbReference>
<evidence type="ECO:0000259" key="2">
    <source>
        <dbReference type="Pfam" id="PF10382"/>
    </source>
</evidence>
<feature type="domain" description="5'-3' DNA helicase ZGRF1-like N-terminal" evidence="2">
    <location>
        <begin position="3"/>
        <end position="76"/>
    </location>
</feature>
<gene>
    <name evidence="3" type="ORF">LPJ53_005759</name>
</gene>
<dbReference type="GO" id="GO:0005634">
    <property type="term" value="C:nucleus"/>
    <property type="evidence" value="ECO:0007669"/>
    <property type="project" value="TreeGrafter"/>
</dbReference>
<evidence type="ECO:0000313" key="3">
    <source>
        <dbReference type="EMBL" id="KAJ1719484.1"/>
    </source>
</evidence>
<dbReference type="PANTHER" id="PTHR28535">
    <property type="entry name" value="ZINC FINGER GRF-TYPE CONTAINING 1"/>
    <property type="match status" value="1"/>
</dbReference>
<dbReference type="InterPro" id="IPR018838">
    <property type="entry name" value="ZGRF1-like_N"/>
</dbReference>
<feature type="non-terminal residue" evidence="3">
    <location>
        <position position="261"/>
    </location>
</feature>
<organism evidence="3 4">
    <name type="scientific">Coemansia erecta</name>
    <dbReference type="NCBI Taxonomy" id="147472"/>
    <lineage>
        <taxon>Eukaryota</taxon>
        <taxon>Fungi</taxon>
        <taxon>Fungi incertae sedis</taxon>
        <taxon>Zoopagomycota</taxon>
        <taxon>Kickxellomycotina</taxon>
        <taxon>Kickxellomycetes</taxon>
        <taxon>Kickxellales</taxon>
        <taxon>Kickxellaceae</taxon>
        <taxon>Coemansia</taxon>
    </lineage>
</organism>
<feature type="region of interest" description="Disordered" evidence="1">
    <location>
        <begin position="239"/>
        <end position="261"/>
    </location>
</feature>
<evidence type="ECO:0000256" key="1">
    <source>
        <dbReference type="SAM" id="MobiDB-lite"/>
    </source>
</evidence>
<proteinExistence type="predicted"/>
<dbReference type="GO" id="GO:0035861">
    <property type="term" value="C:site of double-strand break"/>
    <property type="evidence" value="ECO:0007669"/>
    <property type="project" value="TreeGrafter"/>
</dbReference>
<feature type="domain" description="5'-3' DNA helicase ZGRF1-like N-terminal" evidence="2">
    <location>
        <begin position="168"/>
        <end position="243"/>
    </location>
</feature>